<name>A0A7U7J4I5_9GAMM</name>
<comment type="caution">
    <text evidence="8">The sequence shown here is derived from an EMBL/GenBank/DDBJ whole genome shotgun (WGS) entry which is preliminary data.</text>
</comment>
<evidence type="ECO:0000256" key="6">
    <source>
        <dbReference type="RuleBase" id="RU366069"/>
    </source>
</evidence>
<reference evidence="8 9" key="1">
    <citation type="journal article" date="2014" name="ISME J.">
        <title>Candidatus Competibacter-lineage genomes retrieved from metagenomes reveal functional metabolic diversity.</title>
        <authorList>
            <person name="McIlroy S.J."/>
            <person name="Albertsen M."/>
            <person name="Andresen E.K."/>
            <person name="Saunders A.M."/>
            <person name="Kristiansen R."/>
            <person name="Stokholm-Bjerregaard M."/>
            <person name="Nielsen K.L."/>
            <person name="Nielsen P.H."/>
        </authorList>
    </citation>
    <scope>NUCLEOTIDE SEQUENCE [LARGE SCALE GENOMIC DNA]</scope>
    <source>
        <strain evidence="8 9">Run_B_J11</strain>
    </source>
</reference>
<evidence type="ECO:0000256" key="5">
    <source>
        <dbReference type="ARBA" id="ARBA00023002"/>
    </source>
</evidence>
<evidence type="ECO:0000256" key="1">
    <source>
        <dbReference type="ARBA" id="ARBA00001974"/>
    </source>
</evidence>
<evidence type="ECO:0000256" key="4">
    <source>
        <dbReference type="ARBA" id="ARBA00022827"/>
    </source>
</evidence>
<evidence type="ECO:0000259" key="7">
    <source>
        <dbReference type="Pfam" id="PF26311"/>
    </source>
</evidence>
<dbReference type="GO" id="GO:0071949">
    <property type="term" value="F:FAD binding"/>
    <property type="evidence" value="ECO:0007669"/>
    <property type="project" value="UniProtKB-UniRule"/>
</dbReference>
<evidence type="ECO:0000256" key="3">
    <source>
        <dbReference type="ARBA" id="ARBA00022630"/>
    </source>
</evidence>
<keyword evidence="4 6" id="KW-0274">FAD</keyword>
<dbReference type="GO" id="GO:0016491">
    <property type="term" value="F:oxidoreductase activity"/>
    <property type="evidence" value="ECO:0007669"/>
    <property type="project" value="UniProtKB-UniRule"/>
</dbReference>
<dbReference type="AlphaFoldDB" id="A0A7U7J4I5"/>
<dbReference type="SUPFAM" id="SSF54373">
    <property type="entry name" value="FAD-linked reductases, C-terminal domain"/>
    <property type="match status" value="1"/>
</dbReference>
<dbReference type="InterPro" id="IPR036188">
    <property type="entry name" value="FAD/NAD-bd_sf"/>
</dbReference>
<proteinExistence type="inferred from homology"/>
<comment type="cofactor">
    <cofactor evidence="1 6">
        <name>FAD</name>
        <dbReference type="ChEBI" id="CHEBI:57692"/>
    </cofactor>
</comment>
<dbReference type="RefSeq" id="WP_034433584.1">
    <property type="nucleotide sequence ID" value="NZ_CBTK010000194.1"/>
</dbReference>
<dbReference type="Proteomes" id="UP000019184">
    <property type="component" value="Unassembled WGS sequence"/>
</dbReference>
<dbReference type="PANTHER" id="PTHR43624:SF2">
    <property type="entry name" value="ELECTRON TRANSFER FLAVOPROTEIN-QUINONE OXIDOREDUCTASE YDIS-RELATED"/>
    <property type="match status" value="1"/>
</dbReference>
<dbReference type="PRINTS" id="PR00469">
    <property type="entry name" value="PNDRDTASEII"/>
</dbReference>
<protein>
    <recommendedName>
        <fullName evidence="6">Protein FixC</fullName>
    </recommendedName>
</protein>
<dbReference type="OrthoDB" id="9766632at2"/>
<keyword evidence="5 6" id="KW-0560">Oxidoreductase</keyword>
<sequence>MSVSSAIEQFDVIVVGAGPAGSAAALLSARAGLKVLLLERGEYPGAKNVSGAVFYGSAILNQLIPNWWEQAPVERYVTRRDIAFMSPTTAVALDFRCAGPGYATAPYNGFTVLRPKFDRWLAAQAEAAGAFLLTSTVVDDVLRDNGRIVGVRVRREQGDIYGKVVIACDGVNSFLAKKAGLQREFHPHELSLGVKEVIGLDPAIIQDRFHLTGNDGIAFEYLGAVTEDVHGGAFLYTNRDSLSLGVIGQISSLVERRKRPYELLEGFKAHPAVAPLVRGGKLREYSAHLIPESGWAMLPKLYTDGLLVAGDAAGFCLAAGLYLEGMNYAMQSGLAAAETAIAACQRGNYSARSLATYRKHLKLRHVSTDFRAYRHAPAFVNGSRLQNFYPELIARSMENLFRVDGTAKRKLLPLSYRMARQFEIRPGQLFRDVYQAARAFLW</sequence>
<dbReference type="Pfam" id="PF26311">
    <property type="entry name" value="ETF-QO_FixC_C"/>
    <property type="match status" value="1"/>
</dbReference>
<evidence type="ECO:0000313" key="9">
    <source>
        <dbReference type="Proteomes" id="UP000019184"/>
    </source>
</evidence>
<dbReference type="InterPro" id="IPR059103">
    <property type="entry name" value="FixC-like_C"/>
</dbReference>
<keyword evidence="9" id="KW-1185">Reference proteome</keyword>
<comment type="function">
    <text evidence="6">Part of an electron transfer system.</text>
</comment>
<evidence type="ECO:0000256" key="2">
    <source>
        <dbReference type="ARBA" id="ARBA00006796"/>
    </source>
</evidence>
<keyword evidence="3 6" id="KW-0285">Flavoprotein</keyword>
<gene>
    <name evidence="8" type="ORF">BN874_2730004</name>
</gene>
<organism evidence="8 9">
    <name type="scientific">Candidatus Contendobacter odensis Run_B_J11</name>
    <dbReference type="NCBI Taxonomy" id="1400861"/>
    <lineage>
        <taxon>Bacteria</taxon>
        <taxon>Pseudomonadati</taxon>
        <taxon>Pseudomonadota</taxon>
        <taxon>Gammaproteobacteria</taxon>
        <taxon>Candidatus Competibacteraceae</taxon>
        <taxon>Candidatus Contendibacter</taxon>
    </lineage>
</organism>
<dbReference type="EMBL" id="CBTK010000194">
    <property type="protein sequence ID" value="CDH45650.1"/>
    <property type="molecule type" value="Genomic_DNA"/>
</dbReference>
<dbReference type="Gene3D" id="3.50.50.60">
    <property type="entry name" value="FAD/NAD(P)-binding domain"/>
    <property type="match status" value="1"/>
</dbReference>
<accession>A0A7U7J4I5</accession>
<evidence type="ECO:0000313" key="8">
    <source>
        <dbReference type="EMBL" id="CDH45650.1"/>
    </source>
</evidence>
<comment type="similarity">
    <text evidence="2 6">Belongs to the ETF-QO/FixC family.</text>
</comment>
<feature type="domain" description="FixC-like C-terminal" evidence="7">
    <location>
        <begin position="381"/>
        <end position="441"/>
    </location>
</feature>
<dbReference type="PANTHER" id="PTHR43624">
    <property type="entry name" value="ELECTRON TRANSFER FLAVOPROTEIN-QUINONE OXIDOREDUCTASE YDIS-RELATED"/>
    <property type="match status" value="1"/>
</dbReference>
<dbReference type="Pfam" id="PF12831">
    <property type="entry name" value="FAD_oxidored"/>
    <property type="match status" value="1"/>
</dbReference>
<dbReference type="SUPFAM" id="SSF51905">
    <property type="entry name" value="FAD/NAD(P)-binding domain"/>
    <property type="match status" value="1"/>
</dbReference>
<dbReference type="InterPro" id="IPR039651">
    <property type="entry name" value="FixC-like"/>
</dbReference>